<evidence type="ECO:0000313" key="3">
    <source>
        <dbReference type="Proteomes" id="UP000264541"/>
    </source>
</evidence>
<feature type="transmembrane region" description="Helical" evidence="1">
    <location>
        <begin position="33"/>
        <end position="52"/>
    </location>
</feature>
<evidence type="ECO:0000313" key="2">
    <source>
        <dbReference type="EMBL" id="RFU62718.1"/>
    </source>
</evidence>
<accession>A0A372LAI5</accession>
<gene>
    <name evidence="2" type="ORF">D0469_20325</name>
</gene>
<name>A0A372LAI5_9BACI</name>
<comment type="caution">
    <text evidence="2">The sequence shown here is derived from an EMBL/GenBank/DDBJ whole genome shotgun (WGS) entry which is preliminary data.</text>
</comment>
<protein>
    <submittedName>
        <fullName evidence="2">Uncharacterized protein</fullName>
    </submittedName>
</protein>
<dbReference type="Proteomes" id="UP000264541">
    <property type="component" value="Unassembled WGS sequence"/>
</dbReference>
<evidence type="ECO:0000256" key="1">
    <source>
        <dbReference type="SAM" id="Phobius"/>
    </source>
</evidence>
<dbReference type="AlphaFoldDB" id="A0A372LAI5"/>
<sequence>MFKSPKILLTGMLLYYHFIRTCIRLQLINQTVVLIKFFSAIAINTLWQFLWGERDNKNLYKRKELQMQPFNNE</sequence>
<keyword evidence="1" id="KW-0812">Transmembrane</keyword>
<reference evidence="2 3" key="1">
    <citation type="submission" date="2018-08" db="EMBL/GenBank/DDBJ databases">
        <title>Bacillus chawlae sp. nov., Bacillus glennii sp. nov., and Bacillus saganii sp. nov. Isolated from the Vehicle Assembly Building at Kennedy Space Center where the Viking Spacecraft were Assembled.</title>
        <authorList>
            <person name="Seuylemezian A."/>
            <person name="Vaishampayan P."/>
        </authorList>
    </citation>
    <scope>NUCLEOTIDE SEQUENCE [LARGE SCALE GENOMIC DNA]</scope>
    <source>
        <strain evidence="2 3">V47-23a</strain>
    </source>
</reference>
<organism evidence="2 3">
    <name type="scientific">Peribacillus saganii</name>
    <dbReference type="NCBI Taxonomy" id="2303992"/>
    <lineage>
        <taxon>Bacteria</taxon>
        <taxon>Bacillati</taxon>
        <taxon>Bacillota</taxon>
        <taxon>Bacilli</taxon>
        <taxon>Bacillales</taxon>
        <taxon>Bacillaceae</taxon>
        <taxon>Peribacillus</taxon>
    </lineage>
</organism>
<keyword evidence="1" id="KW-0472">Membrane</keyword>
<keyword evidence="1" id="KW-1133">Transmembrane helix</keyword>
<proteinExistence type="predicted"/>
<keyword evidence="3" id="KW-1185">Reference proteome</keyword>
<dbReference type="EMBL" id="QVTE01000072">
    <property type="protein sequence ID" value="RFU62718.1"/>
    <property type="molecule type" value="Genomic_DNA"/>
</dbReference>